<sequence>MLSMSALKRLSHPMHTRTGADVLEELEKNFSQGSSYGQMFYNSSIGFTDTETGQEKNILTKLCGYGPSSSGLVTNHIYMITGRMIAPNTKLTPVIHYDMDTVIPAGNSDLFTAPLADKTSVIGFGIVHSRNEISEMSNNSALIKNLYVVLQHTDYDPLTKQQVQFKTQYVISGRRNLANTFGLFQQGREVMISGVIAGYLQDQYMWKVNAISVSVASGHQSGATSLLGPDKNVIQNRRKPGLVSVEASGEHPALIASGPLLSPDIPAPPPQPLPVNIADDQSQPMHVAPAANFYTQVPSTNIKKRTKRQILADARKNAKLTSAEPPSVQVPTVQTDSAVQ</sequence>
<dbReference type="VEuPathDB" id="FungiDB:PSTT_16146"/>
<dbReference type="EMBL" id="PKSL01000337">
    <property type="protein sequence ID" value="POV95580.1"/>
    <property type="molecule type" value="Genomic_DNA"/>
</dbReference>
<feature type="compositionally biased region" description="Polar residues" evidence="1">
    <location>
        <begin position="329"/>
        <end position="340"/>
    </location>
</feature>
<keyword evidence="3" id="KW-1185">Reference proteome</keyword>
<dbReference type="VEuPathDB" id="FungiDB:PSHT_02826"/>
<proteinExistence type="predicted"/>
<evidence type="ECO:0000256" key="1">
    <source>
        <dbReference type="SAM" id="MobiDB-lite"/>
    </source>
</evidence>
<evidence type="ECO:0000313" key="3">
    <source>
        <dbReference type="Proteomes" id="UP000239156"/>
    </source>
</evidence>
<protein>
    <submittedName>
        <fullName evidence="2">Uncharacterized protein</fullName>
    </submittedName>
</protein>
<accession>A0A2S4UEA6</accession>
<dbReference type="Proteomes" id="UP000239156">
    <property type="component" value="Unassembled WGS sequence"/>
</dbReference>
<reference evidence="2" key="1">
    <citation type="submission" date="2017-12" db="EMBL/GenBank/DDBJ databases">
        <title>Gene loss provides genomic basis for host adaptation in cereal stripe rust fungi.</title>
        <authorList>
            <person name="Xia C."/>
        </authorList>
    </citation>
    <scope>NUCLEOTIDE SEQUENCE [LARGE SCALE GENOMIC DNA]</scope>
    <source>
        <strain evidence="2">93-210</strain>
    </source>
</reference>
<name>A0A2S4UEA6_9BASI</name>
<feature type="region of interest" description="Disordered" evidence="1">
    <location>
        <begin position="312"/>
        <end position="340"/>
    </location>
</feature>
<organism evidence="2 3">
    <name type="scientific">Puccinia striiformis</name>
    <dbReference type="NCBI Taxonomy" id="27350"/>
    <lineage>
        <taxon>Eukaryota</taxon>
        <taxon>Fungi</taxon>
        <taxon>Dikarya</taxon>
        <taxon>Basidiomycota</taxon>
        <taxon>Pucciniomycotina</taxon>
        <taxon>Pucciniomycetes</taxon>
        <taxon>Pucciniales</taxon>
        <taxon>Pucciniaceae</taxon>
        <taxon>Puccinia</taxon>
    </lineage>
</organism>
<evidence type="ECO:0000313" key="2">
    <source>
        <dbReference type="EMBL" id="POV95580.1"/>
    </source>
</evidence>
<gene>
    <name evidence="2" type="ORF">PSTT_16146</name>
</gene>
<comment type="caution">
    <text evidence="2">The sequence shown here is derived from an EMBL/GenBank/DDBJ whole genome shotgun (WGS) entry which is preliminary data.</text>
</comment>
<dbReference type="AlphaFoldDB" id="A0A2S4UEA6"/>